<keyword evidence="2" id="KW-1185">Reference proteome</keyword>
<dbReference type="EMBL" id="AP015043">
    <property type="protein sequence ID" value="BAU00694.1"/>
    <property type="molecule type" value="Genomic_DNA"/>
</dbReference>
<feature type="non-terminal residue" evidence="1">
    <location>
        <position position="86"/>
    </location>
</feature>
<reference evidence="1 2" key="1">
    <citation type="journal article" date="2015" name="Sci. Rep.">
        <title>The power of single molecule real-time sequencing technology in the de novo assembly of a eukaryotic genome.</title>
        <authorList>
            <person name="Sakai H."/>
            <person name="Naito K."/>
            <person name="Ogiso-Tanaka E."/>
            <person name="Takahashi Y."/>
            <person name="Iseki K."/>
            <person name="Muto C."/>
            <person name="Satou K."/>
            <person name="Teruya K."/>
            <person name="Shiroma A."/>
            <person name="Shimoji M."/>
            <person name="Hirano T."/>
            <person name="Itoh T."/>
            <person name="Kaga A."/>
            <person name="Tomooka N."/>
        </authorList>
    </citation>
    <scope>NUCLEOTIDE SEQUENCE [LARGE SCALE GENOMIC DNA]</scope>
    <source>
        <strain evidence="2">cv. Shumari</strain>
    </source>
</reference>
<evidence type="ECO:0000313" key="1">
    <source>
        <dbReference type="EMBL" id="BAU00694.1"/>
    </source>
</evidence>
<evidence type="ECO:0000313" key="2">
    <source>
        <dbReference type="Proteomes" id="UP000291084"/>
    </source>
</evidence>
<dbReference type="Proteomes" id="UP000291084">
    <property type="component" value="Chromosome 10"/>
</dbReference>
<dbReference type="AlphaFoldDB" id="A0A0S3T6Y7"/>
<accession>A0A0S3T6Y7</accession>
<protein>
    <submittedName>
        <fullName evidence="1">Uncharacterized protein</fullName>
    </submittedName>
</protein>
<sequence length="86" mass="9941">MRSQGKEVAYNSAYHRNKHRFQKTTEAAFGLIHCYQDVVHYAEAERHELPLNLTAPKVCKQVAHNRAGSSYCFYKNQQINQISSNN</sequence>
<organism evidence="1 2">
    <name type="scientific">Vigna angularis var. angularis</name>
    <dbReference type="NCBI Taxonomy" id="157739"/>
    <lineage>
        <taxon>Eukaryota</taxon>
        <taxon>Viridiplantae</taxon>
        <taxon>Streptophyta</taxon>
        <taxon>Embryophyta</taxon>
        <taxon>Tracheophyta</taxon>
        <taxon>Spermatophyta</taxon>
        <taxon>Magnoliopsida</taxon>
        <taxon>eudicotyledons</taxon>
        <taxon>Gunneridae</taxon>
        <taxon>Pentapetalae</taxon>
        <taxon>rosids</taxon>
        <taxon>fabids</taxon>
        <taxon>Fabales</taxon>
        <taxon>Fabaceae</taxon>
        <taxon>Papilionoideae</taxon>
        <taxon>50 kb inversion clade</taxon>
        <taxon>NPAAA clade</taxon>
        <taxon>indigoferoid/millettioid clade</taxon>
        <taxon>Phaseoleae</taxon>
        <taxon>Vigna</taxon>
    </lineage>
</organism>
<name>A0A0S3T6Y7_PHAAN</name>
<gene>
    <name evidence="1" type="primary">Vigan.10G230900</name>
    <name evidence="1" type="ORF">VIGAN_10230900</name>
</gene>
<proteinExistence type="predicted"/>